<proteinExistence type="inferred from homology"/>
<sequence length="306" mass="33239">MQPEAVSASTTRGPEGSRARPGIPGWLATLVLLLPTYGWLFIAVLLPLCTMFVFSFMNATPMGKAPIVFTLRQYQVFSTQPYLLGIAWTSLLMGFWTTFACAVLGFFAALALARATIGRTRETLLILILLPFWTNGLVRIFSWTMVLREGGFLDDVLHWVWPGAGSIGFLYTRSAIVVGLVHGYLPYMILTCYIALVTIDDAIIEAAASLGARWWTILFRILIPMAAPGLISGAVLTFVPVLGSFMEPRILGGRVGVTMGTVIEDQFTQAFNWPLGAALSFTMLAVVLAIFATFSGVLRRGSGAVA</sequence>
<comment type="similarity">
    <text evidence="2">Belongs to the binding-protein-dependent transport system permease family. CysTW subfamily.</text>
</comment>
<dbReference type="CDD" id="cd06261">
    <property type="entry name" value="TM_PBP2"/>
    <property type="match status" value="1"/>
</dbReference>
<keyword evidence="5 8" id="KW-0812">Transmembrane</keyword>
<evidence type="ECO:0000313" key="10">
    <source>
        <dbReference type="EMBL" id="SCB42732.1"/>
    </source>
</evidence>
<dbReference type="RefSeq" id="WP_080760437.1">
    <property type="nucleotide sequence ID" value="NZ_FMAF01000016.1"/>
</dbReference>
<evidence type="ECO:0000256" key="7">
    <source>
        <dbReference type="ARBA" id="ARBA00023136"/>
    </source>
</evidence>
<protein>
    <submittedName>
        <fullName evidence="10">Spermidine/putrescine transport system permease protein</fullName>
    </submittedName>
</protein>
<feature type="transmembrane region" description="Helical" evidence="8">
    <location>
        <begin position="124"/>
        <end position="146"/>
    </location>
</feature>
<evidence type="ECO:0000256" key="2">
    <source>
        <dbReference type="ARBA" id="ARBA00007069"/>
    </source>
</evidence>
<feature type="transmembrane region" description="Helical" evidence="8">
    <location>
        <begin position="275"/>
        <end position="298"/>
    </location>
</feature>
<comment type="subcellular location">
    <subcellularLocation>
        <location evidence="1 8">Cell membrane</location>
        <topology evidence="1 8">Multi-pass membrane protein</topology>
    </subcellularLocation>
</comment>
<dbReference type="SUPFAM" id="SSF161098">
    <property type="entry name" value="MetI-like"/>
    <property type="match status" value="1"/>
</dbReference>
<dbReference type="GO" id="GO:0055085">
    <property type="term" value="P:transmembrane transport"/>
    <property type="evidence" value="ECO:0007669"/>
    <property type="project" value="InterPro"/>
</dbReference>
<dbReference type="Pfam" id="PF00528">
    <property type="entry name" value="BPD_transp_1"/>
    <property type="match status" value="1"/>
</dbReference>
<dbReference type="AlphaFoldDB" id="A0A1C3WRP2"/>
<evidence type="ECO:0000259" key="9">
    <source>
        <dbReference type="PROSITE" id="PS50928"/>
    </source>
</evidence>
<dbReference type="OrthoDB" id="9807047at2"/>
<feature type="transmembrane region" description="Helical" evidence="8">
    <location>
        <begin position="86"/>
        <end position="112"/>
    </location>
</feature>
<keyword evidence="3 8" id="KW-0813">Transport</keyword>
<keyword evidence="6 8" id="KW-1133">Transmembrane helix</keyword>
<evidence type="ECO:0000256" key="1">
    <source>
        <dbReference type="ARBA" id="ARBA00004651"/>
    </source>
</evidence>
<evidence type="ECO:0000256" key="4">
    <source>
        <dbReference type="ARBA" id="ARBA00022475"/>
    </source>
</evidence>
<feature type="transmembrane region" description="Helical" evidence="8">
    <location>
        <begin position="26"/>
        <end position="54"/>
    </location>
</feature>
<dbReference type="InterPro" id="IPR035906">
    <property type="entry name" value="MetI-like_sf"/>
</dbReference>
<dbReference type="PROSITE" id="PS50928">
    <property type="entry name" value="ABC_TM1"/>
    <property type="match status" value="1"/>
</dbReference>
<evidence type="ECO:0000313" key="11">
    <source>
        <dbReference type="Proteomes" id="UP000199205"/>
    </source>
</evidence>
<reference evidence="10 11" key="1">
    <citation type="submission" date="2016-08" db="EMBL/GenBank/DDBJ databases">
        <authorList>
            <person name="Seilhamer J.J."/>
        </authorList>
    </citation>
    <scope>NUCLEOTIDE SEQUENCE [LARGE SCALE GENOMIC DNA]</scope>
    <source>
        <strain evidence="10 11">P1-7</strain>
    </source>
</reference>
<feature type="transmembrane region" description="Helical" evidence="8">
    <location>
        <begin position="175"/>
        <end position="196"/>
    </location>
</feature>
<evidence type="ECO:0000256" key="8">
    <source>
        <dbReference type="RuleBase" id="RU363032"/>
    </source>
</evidence>
<keyword evidence="7 8" id="KW-0472">Membrane</keyword>
<organism evidence="10 11">
    <name type="scientific">Rhizobium lusitanum</name>
    <dbReference type="NCBI Taxonomy" id="293958"/>
    <lineage>
        <taxon>Bacteria</taxon>
        <taxon>Pseudomonadati</taxon>
        <taxon>Pseudomonadota</taxon>
        <taxon>Alphaproteobacteria</taxon>
        <taxon>Hyphomicrobiales</taxon>
        <taxon>Rhizobiaceae</taxon>
        <taxon>Rhizobium/Agrobacterium group</taxon>
        <taxon>Rhizobium</taxon>
    </lineage>
</organism>
<dbReference type="Proteomes" id="UP000199205">
    <property type="component" value="Unassembled WGS sequence"/>
</dbReference>
<dbReference type="GO" id="GO:0005886">
    <property type="term" value="C:plasma membrane"/>
    <property type="evidence" value="ECO:0007669"/>
    <property type="project" value="UniProtKB-SubCell"/>
</dbReference>
<evidence type="ECO:0000256" key="6">
    <source>
        <dbReference type="ARBA" id="ARBA00022989"/>
    </source>
</evidence>
<evidence type="ECO:0000256" key="3">
    <source>
        <dbReference type="ARBA" id="ARBA00022448"/>
    </source>
</evidence>
<name>A0A1C3WRP2_9HYPH</name>
<dbReference type="Gene3D" id="1.10.3720.10">
    <property type="entry name" value="MetI-like"/>
    <property type="match status" value="1"/>
</dbReference>
<accession>A0A1C3WRP2</accession>
<evidence type="ECO:0000256" key="5">
    <source>
        <dbReference type="ARBA" id="ARBA00022692"/>
    </source>
</evidence>
<dbReference type="PANTHER" id="PTHR42929">
    <property type="entry name" value="INNER MEMBRANE ABC TRANSPORTER PERMEASE PROTEIN YDCU-RELATED-RELATED"/>
    <property type="match status" value="1"/>
</dbReference>
<keyword evidence="4" id="KW-1003">Cell membrane</keyword>
<feature type="transmembrane region" description="Helical" evidence="8">
    <location>
        <begin position="217"/>
        <end position="239"/>
    </location>
</feature>
<feature type="domain" description="ABC transmembrane type-1" evidence="9">
    <location>
        <begin position="87"/>
        <end position="294"/>
    </location>
</feature>
<dbReference type="EMBL" id="FMAF01000016">
    <property type="protein sequence ID" value="SCB42732.1"/>
    <property type="molecule type" value="Genomic_DNA"/>
</dbReference>
<dbReference type="InterPro" id="IPR000515">
    <property type="entry name" value="MetI-like"/>
</dbReference>
<gene>
    <name evidence="10" type="ORF">GA0061101_11631</name>
</gene>
<dbReference type="PANTHER" id="PTHR42929:SF1">
    <property type="entry name" value="INNER MEMBRANE ABC TRANSPORTER PERMEASE PROTEIN YDCU-RELATED"/>
    <property type="match status" value="1"/>
</dbReference>